<accession>A0A024HHJ2</accession>
<evidence type="ECO:0000256" key="4">
    <source>
        <dbReference type="ARBA" id="ARBA00022827"/>
    </source>
</evidence>
<keyword evidence="4" id="KW-0274">FAD</keyword>
<reference evidence="8 9" key="2">
    <citation type="submission" date="2014-05" db="EMBL/GenBank/DDBJ databases">
        <title>Genome sequence of the 3-chlorobenzoate degrading bacterium Pseudomonas knackmussii B13 shows multiple evidence for horizontal gene transfer.</title>
        <authorList>
            <person name="Miyazaki R."/>
            <person name="Bertelli C."/>
            <person name="Falquet L."/>
            <person name="Robinson-Rechavi M."/>
            <person name="Gharib W."/>
            <person name="Roy S."/>
            <person name="Van der Meer J.R."/>
        </authorList>
    </citation>
    <scope>NUCLEOTIDE SEQUENCE [LARGE SCALE GENOMIC DNA]</scope>
    <source>
        <strain evidence="8 9">B13</strain>
    </source>
</reference>
<comment type="cofactor">
    <cofactor evidence="1">
        <name>FAD</name>
        <dbReference type="ChEBI" id="CHEBI:57692"/>
    </cofactor>
</comment>
<dbReference type="OrthoDB" id="312624at2"/>
<dbReference type="SUPFAM" id="SSF51905">
    <property type="entry name" value="FAD/NAD(P)-binding domain"/>
    <property type="match status" value="1"/>
</dbReference>
<evidence type="ECO:0000256" key="3">
    <source>
        <dbReference type="ARBA" id="ARBA00022630"/>
    </source>
</evidence>
<evidence type="ECO:0000256" key="6">
    <source>
        <dbReference type="ARBA" id="ARBA00023002"/>
    </source>
</evidence>
<dbReference type="PRINTS" id="PR00411">
    <property type="entry name" value="PNDRDTASEI"/>
</dbReference>
<dbReference type="InterPro" id="IPR020946">
    <property type="entry name" value="Flavin_mOase-like"/>
</dbReference>
<reference evidence="8 9" key="1">
    <citation type="submission" date="2013-03" db="EMBL/GenBank/DDBJ databases">
        <authorList>
            <person name="Linke B."/>
        </authorList>
    </citation>
    <scope>NUCLEOTIDE SEQUENCE [LARGE SCALE GENOMIC DNA]</scope>
    <source>
        <strain evidence="8 9">B13</strain>
    </source>
</reference>
<dbReference type="InterPro" id="IPR036188">
    <property type="entry name" value="FAD/NAD-bd_sf"/>
</dbReference>
<dbReference type="AlphaFoldDB" id="A0A024HHJ2"/>
<evidence type="ECO:0000256" key="2">
    <source>
        <dbReference type="ARBA" id="ARBA00010139"/>
    </source>
</evidence>
<dbReference type="Gene3D" id="3.50.50.60">
    <property type="entry name" value="FAD/NAD(P)-binding domain"/>
    <property type="match status" value="1"/>
</dbReference>
<keyword evidence="5" id="KW-0521">NADP</keyword>
<dbReference type="FunFam" id="3.50.50.60:FF:000228">
    <property type="entry name" value="FAD-containing monooxygenase EthA"/>
    <property type="match status" value="1"/>
</dbReference>
<dbReference type="Proteomes" id="UP000025241">
    <property type="component" value="Chromosome I"/>
</dbReference>
<dbReference type="Pfam" id="PF13450">
    <property type="entry name" value="NAD_binding_8"/>
    <property type="match status" value="1"/>
</dbReference>
<dbReference type="eggNOG" id="COG2072">
    <property type="taxonomic scope" value="Bacteria"/>
</dbReference>
<sequence length="485" mass="54642">MHQHFDVLIIGAGLSGIGTACRMAKEMPHARIAIIERRKAIGGTWDLFRYPGIRSDSDMFSFGYAFRPWNELKVLADGPSIRRYITDTAREHGIDQKVRFGLKTTRASWSSERQRWSVECREEESGALVEFSCNYLVSCTGYYDYDQGFLPSFPGEERFQGQRVHPQHWPEGLDYSGKRVVVIGSGATAVTLVPAMANSAAHVTMLQRSPSYIFSVPGYDKLSAVLRRFLPNALVYGLARKRNIVLQRFIYKASKRWPDLARSWLLSGVRKQLGKDFDLRHFTPKYQPWDERICAVPDADLFKALREGKASVVTDTIESFTESGIKLRSGQELKADIIVTATGLNLKTCGGMDLLVDGEPRALNKLMTYKGSLLQDVPNMGFVFGYTNAPWTLKADMTASYLCRLLNYMRARNLGVVTPRAPAGEMQEQETVLGSLQSGYIRRGESTLPRQGRSSPWRVLHDFERDQRLLLGEPVEDAALEFKSA</sequence>
<keyword evidence="6 8" id="KW-0560">Oxidoreductase</keyword>
<dbReference type="STRING" id="1301098.PKB_3148"/>
<evidence type="ECO:0000313" key="9">
    <source>
        <dbReference type="Proteomes" id="UP000025241"/>
    </source>
</evidence>
<dbReference type="PATRIC" id="fig|1301098.3.peg.3175"/>
<keyword evidence="7 8" id="KW-0503">Monooxygenase</keyword>
<evidence type="ECO:0000256" key="5">
    <source>
        <dbReference type="ARBA" id="ARBA00022857"/>
    </source>
</evidence>
<dbReference type="RefSeq" id="WP_043253080.1">
    <property type="nucleotide sequence ID" value="NZ_HG322950.1"/>
</dbReference>
<name>A0A024HHJ2_PSEKB</name>
<protein>
    <submittedName>
        <fullName evidence="8">FAD-containing monooxygenase EthA</fullName>
        <ecNumber evidence="8">1.14.13.-</ecNumber>
    </submittedName>
</protein>
<dbReference type="Pfam" id="PF00743">
    <property type="entry name" value="FMO-like"/>
    <property type="match status" value="1"/>
</dbReference>
<gene>
    <name evidence="8" type="primary">etha1</name>
    <name evidence="8" type="ORF">PKB_3148</name>
</gene>
<dbReference type="KEGG" id="pkc:PKB_3148"/>
<dbReference type="EMBL" id="HG322950">
    <property type="protein sequence ID" value="CDF84495.1"/>
    <property type="molecule type" value="Genomic_DNA"/>
</dbReference>
<dbReference type="InterPro" id="IPR051820">
    <property type="entry name" value="FAD-binding_MO"/>
</dbReference>
<dbReference type="HOGENOM" id="CLU_032067_2_0_6"/>
<dbReference type="GO" id="GO:0004499">
    <property type="term" value="F:N,N-dimethylaniline monooxygenase activity"/>
    <property type="evidence" value="ECO:0007669"/>
    <property type="project" value="InterPro"/>
</dbReference>
<dbReference type="EC" id="1.14.13.-" evidence="8"/>
<keyword evidence="9" id="KW-1185">Reference proteome</keyword>
<evidence type="ECO:0000313" key="8">
    <source>
        <dbReference type="EMBL" id="CDF84495.1"/>
    </source>
</evidence>
<evidence type="ECO:0000256" key="1">
    <source>
        <dbReference type="ARBA" id="ARBA00001974"/>
    </source>
</evidence>
<dbReference type="GO" id="GO:0050660">
    <property type="term" value="F:flavin adenine dinucleotide binding"/>
    <property type="evidence" value="ECO:0007669"/>
    <property type="project" value="InterPro"/>
</dbReference>
<dbReference type="PANTHER" id="PTHR43872">
    <property type="entry name" value="MONOOXYGENASE, PUTATIVE (AFU_ORTHOLOGUE AFUA_8G02570)-RELATED"/>
    <property type="match status" value="1"/>
</dbReference>
<keyword evidence="3" id="KW-0285">Flavoprotein</keyword>
<proteinExistence type="inferred from homology"/>
<comment type="similarity">
    <text evidence="2">Belongs to the FAD-binding monooxygenase family.</text>
</comment>
<organism evidence="8 9">
    <name type="scientific">Pseudomonas knackmussii (strain DSM 6978 / CCUG 54928 / LMG 23759 / B13)</name>
    <dbReference type="NCBI Taxonomy" id="1301098"/>
    <lineage>
        <taxon>Bacteria</taxon>
        <taxon>Pseudomonadati</taxon>
        <taxon>Pseudomonadota</taxon>
        <taxon>Gammaproteobacteria</taxon>
        <taxon>Pseudomonadales</taxon>
        <taxon>Pseudomonadaceae</taxon>
        <taxon>Pseudomonas</taxon>
    </lineage>
</organism>
<evidence type="ECO:0000256" key="7">
    <source>
        <dbReference type="ARBA" id="ARBA00023033"/>
    </source>
</evidence>
<dbReference type="GO" id="GO:0050661">
    <property type="term" value="F:NADP binding"/>
    <property type="evidence" value="ECO:0007669"/>
    <property type="project" value="InterPro"/>
</dbReference>
<dbReference type="PANTHER" id="PTHR43872:SF1">
    <property type="entry name" value="MONOOXYGENASE, PUTATIVE (AFU_ORTHOLOGUE AFUA_8G02570)-RELATED"/>
    <property type="match status" value="1"/>
</dbReference>